<feature type="region of interest" description="Disordered" evidence="1">
    <location>
        <begin position="29"/>
        <end position="48"/>
    </location>
</feature>
<protein>
    <recommendedName>
        <fullName evidence="5">Secreted protein</fullName>
    </recommendedName>
</protein>
<keyword evidence="4" id="KW-1185">Reference proteome</keyword>
<evidence type="ECO:0000313" key="4">
    <source>
        <dbReference type="Proteomes" id="UP001175227"/>
    </source>
</evidence>
<name>A0AA39NKU4_9AGAR</name>
<dbReference type="AlphaFoldDB" id="A0AA39NKU4"/>
<feature type="signal peptide" evidence="2">
    <location>
        <begin position="1"/>
        <end position="22"/>
    </location>
</feature>
<feature type="chain" id="PRO_5041203158" description="Secreted protein" evidence="2">
    <location>
        <begin position="23"/>
        <end position="121"/>
    </location>
</feature>
<evidence type="ECO:0000256" key="1">
    <source>
        <dbReference type="SAM" id="MobiDB-lite"/>
    </source>
</evidence>
<evidence type="ECO:0000256" key="2">
    <source>
        <dbReference type="SAM" id="SignalP"/>
    </source>
</evidence>
<sequence length="121" mass="13941">MVAKLCRTIQFTVIRFVLLATAFPTSRIYQRDDDPSSPLHDPDEGQDIQSVQDYMRKSIRADLATQNKQDSVVFTAEPVWRTVVVDTQRIGDDTDSDSAGNSVWRDDYRCHMFKTVRKNIK</sequence>
<comment type="caution">
    <text evidence="3">The sequence shown here is derived from an EMBL/GenBank/DDBJ whole genome shotgun (WGS) entry which is preliminary data.</text>
</comment>
<evidence type="ECO:0000313" key="3">
    <source>
        <dbReference type="EMBL" id="KAK0467508.1"/>
    </source>
</evidence>
<dbReference type="Proteomes" id="UP001175227">
    <property type="component" value="Unassembled WGS sequence"/>
</dbReference>
<keyword evidence="2" id="KW-0732">Signal</keyword>
<organism evidence="3 4">
    <name type="scientific">Armillaria novae-zelandiae</name>
    <dbReference type="NCBI Taxonomy" id="153914"/>
    <lineage>
        <taxon>Eukaryota</taxon>
        <taxon>Fungi</taxon>
        <taxon>Dikarya</taxon>
        <taxon>Basidiomycota</taxon>
        <taxon>Agaricomycotina</taxon>
        <taxon>Agaricomycetes</taxon>
        <taxon>Agaricomycetidae</taxon>
        <taxon>Agaricales</taxon>
        <taxon>Marasmiineae</taxon>
        <taxon>Physalacriaceae</taxon>
        <taxon>Armillaria</taxon>
    </lineage>
</organism>
<evidence type="ECO:0008006" key="5">
    <source>
        <dbReference type="Google" id="ProtNLM"/>
    </source>
</evidence>
<reference evidence="3" key="1">
    <citation type="submission" date="2023-06" db="EMBL/GenBank/DDBJ databases">
        <authorList>
            <consortium name="Lawrence Berkeley National Laboratory"/>
            <person name="Ahrendt S."/>
            <person name="Sahu N."/>
            <person name="Indic B."/>
            <person name="Wong-Bajracharya J."/>
            <person name="Merenyi Z."/>
            <person name="Ke H.-M."/>
            <person name="Monk M."/>
            <person name="Kocsube S."/>
            <person name="Drula E."/>
            <person name="Lipzen A."/>
            <person name="Balint B."/>
            <person name="Henrissat B."/>
            <person name="Andreopoulos B."/>
            <person name="Martin F.M."/>
            <person name="Harder C.B."/>
            <person name="Rigling D."/>
            <person name="Ford K.L."/>
            <person name="Foster G.D."/>
            <person name="Pangilinan J."/>
            <person name="Papanicolaou A."/>
            <person name="Barry K."/>
            <person name="LaButti K."/>
            <person name="Viragh M."/>
            <person name="Koriabine M."/>
            <person name="Yan M."/>
            <person name="Riley R."/>
            <person name="Champramary S."/>
            <person name="Plett K.L."/>
            <person name="Tsai I.J."/>
            <person name="Slot J."/>
            <person name="Sipos G."/>
            <person name="Plett J."/>
            <person name="Nagy L.G."/>
            <person name="Grigoriev I.V."/>
        </authorList>
    </citation>
    <scope>NUCLEOTIDE SEQUENCE</scope>
    <source>
        <strain evidence="3">ICMP 16352</strain>
    </source>
</reference>
<dbReference type="EMBL" id="JAUEPR010000075">
    <property type="protein sequence ID" value="KAK0467508.1"/>
    <property type="molecule type" value="Genomic_DNA"/>
</dbReference>
<gene>
    <name evidence="3" type="ORF">IW261DRAFT_1574028</name>
</gene>
<proteinExistence type="predicted"/>
<accession>A0AA39NKU4</accession>